<sequence length="308" mass="34099">MSKVMRWGLLGTLLLIGGCRFHPSPTPSSSPLEGIPFQALWEAAFPAAWSAWMPQALACGEMVSDPGGCLRGIRPSLTERVVEEAARLKEERGIDAPYVANILGGYAQRPEQTASLVILAMARSPDQAHRARLRAVLQILPQRFRRIPLSARTTVVPLPRPRMEDPPPRWARYYLALEWGLLRAAVTAWRPPSPRELGCADLIPGEDLCPLLGELRSPEAGSALEARLEEFFRGAFDYADAFARSERALQGDPAAVRAALQEMLRAARETLIPLERQAAERRLTGEDTPLPELEAAWDQVERRLFGSP</sequence>
<dbReference type="PROSITE" id="PS51257">
    <property type="entry name" value="PROKAR_LIPOPROTEIN"/>
    <property type="match status" value="1"/>
</dbReference>
<reference evidence="2" key="1">
    <citation type="submission" date="2017-06" db="EMBL/GenBank/DDBJ databases">
        <authorList>
            <person name="Varghese N."/>
            <person name="Submissions S."/>
        </authorList>
    </citation>
    <scope>NUCLEOTIDE SEQUENCE [LARGE SCALE GENOMIC DNA]</scope>
    <source>
        <strain evidence="2">JAD2</strain>
    </source>
</reference>
<accession>A0A212RKQ0</accession>
<dbReference type="Proteomes" id="UP000197025">
    <property type="component" value="Unassembled WGS sequence"/>
</dbReference>
<organism evidence="1 2">
    <name type="scientific">Thermoflexus hugenholtzii JAD2</name>
    <dbReference type="NCBI Taxonomy" id="877466"/>
    <lineage>
        <taxon>Bacteria</taxon>
        <taxon>Bacillati</taxon>
        <taxon>Chloroflexota</taxon>
        <taxon>Thermoflexia</taxon>
        <taxon>Thermoflexales</taxon>
        <taxon>Thermoflexaceae</taxon>
        <taxon>Thermoflexus</taxon>
    </lineage>
</organism>
<keyword evidence="2" id="KW-1185">Reference proteome</keyword>
<dbReference type="AlphaFoldDB" id="A0A212RKQ0"/>
<dbReference type="InParanoid" id="A0A212RKQ0"/>
<dbReference type="RefSeq" id="WP_088572110.1">
    <property type="nucleotide sequence ID" value="NZ_FYEK01000066.1"/>
</dbReference>
<proteinExistence type="predicted"/>
<evidence type="ECO:0000313" key="2">
    <source>
        <dbReference type="Proteomes" id="UP000197025"/>
    </source>
</evidence>
<name>A0A212RKQ0_9CHLR</name>
<evidence type="ECO:0000313" key="1">
    <source>
        <dbReference type="EMBL" id="SNB72877.1"/>
    </source>
</evidence>
<protein>
    <submittedName>
        <fullName evidence="1">Uncharacterized protein</fullName>
    </submittedName>
</protein>
<gene>
    <name evidence="1" type="ORF">SAMN02746019_00016710</name>
</gene>
<dbReference type="EMBL" id="FYEK01000066">
    <property type="protein sequence ID" value="SNB72877.1"/>
    <property type="molecule type" value="Genomic_DNA"/>
</dbReference>